<sequence>MIKRTMMRPRDIIAFFNTCISQATNSPRITQETLRIAEGEYSLGRFRALGDEWIEDFPKLLDFLGLFKKSPSDFELNELTDERLGEWCLEFLDFDSSQSCFLVESSLQFFNGAMTGSVYRQIIAGVLYRIGFLGLKTESFNSITYAEPERRNIASSDISDDCVCRIHPMYWRALGVKPT</sequence>
<comment type="caution">
    <text evidence="1">The sequence shown here is derived from an EMBL/GenBank/DDBJ whole genome shotgun (WGS) entry which is preliminary data.</text>
</comment>
<accession>A0A2S8FAR9</accession>
<evidence type="ECO:0000313" key="2">
    <source>
        <dbReference type="Proteomes" id="UP000240009"/>
    </source>
</evidence>
<dbReference type="InterPro" id="IPR059206">
    <property type="entry name" value="Sll1717-like"/>
</dbReference>
<proteinExistence type="predicted"/>
<dbReference type="Proteomes" id="UP000240009">
    <property type="component" value="Unassembled WGS sequence"/>
</dbReference>
<dbReference type="EMBL" id="PUIA01000042">
    <property type="protein sequence ID" value="PQO29247.1"/>
    <property type="molecule type" value="Genomic_DNA"/>
</dbReference>
<dbReference type="NCBIfam" id="NF047389">
    <property type="entry name" value="ATPase_Sll1717"/>
    <property type="match status" value="1"/>
</dbReference>
<organism evidence="1 2">
    <name type="scientific">Blastopirellula marina</name>
    <dbReference type="NCBI Taxonomy" id="124"/>
    <lineage>
        <taxon>Bacteria</taxon>
        <taxon>Pseudomonadati</taxon>
        <taxon>Planctomycetota</taxon>
        <taxon>Planctomycetia</taxon>
        <taxon>Pirellulales</taxon>
        <taxon>Pirellulaceae</taxon>
        <taxon>Blastopirellula</taxon>
    </lineage>
</organism>
<evidence type="ECO:0000313" key="1">
    <source>
        <dbReference type="EMBL" id="PQO29247.1"/>
    </source>
</evidence>
<dbReference type="AlphaFoldDB" id="A0A2S8FAR9"/>
<protein>
    <submittedName>
        <fullName evidence="1">Uncharacterized protein</fullName>
    </submittedName>
</protein>
<name>A0A2S8FAR9_9BACT</name>
<gene>
    <name evidence="1" type="ORF">C5Y96_15995</name>
</gene>
<reference evidence="1 2" key="1">
    <citation type="submission" date="2018-02" db="EMBL/GenBank/DDBJ databases">
        <title>Comparative genomes isolates from brazilian mangrove.</title>
        <authorList>
            <person name="Araujo J.E."/>
            <person name="Taketani R.G."/>
            <person name="Silva M.C.P."/>
            <person name="Loureco M.V."/>
            <person name="Andreote F.D."/>
        </authorList>
    </citation>
    <scope>NUCLEOTIDE SEQUENCE [LARGE SCALE GENOMIC DNA]</scope>
    <source>
        <strain evidence="1 2">HEX-2 MGV</strain>
    </source>
</reference>